<dbReference type="PANTHER" id="PTHR37534">
    <property type="entry name" value="TRANSCRIPTIONAL ACTIVATOR PROTEIN UGA3"/>
    <property type="match status" value="1"/>
</dbReference>
<dbReference type="Pfam" id="PF11951">
    <property type="entry name" value="Fungal_trans_2"/>
    <property type="match status" value="1"/>
</dbReference>
<keyword evidence="2" id="KW-0539">Nucleus</keyword>
<dbReference type="GO" id="GO:0003700">
    <property type="term" value="F:DNA-binding transcription factor activity"/>
    <property type="evidence" value="ECO:0007669"/>
    <property type="project" value="TreeGrafter"/>
</dbReference>
<dbReference type="InterPro" id="IPR021858">
    <property type="entry name" value="Fun_TF"/>
</dbReference>
<accession>A0A3D8RIB8</accession>
<comment type="caution">
    <text evidence="3">The sequence shown here is derived from an EMBL/GenBank/DDBJ whole genome shotgun (WGS) entry which is preliminary data.</text>
</comment>
<dbReference type="EMBL" id="PDLN01000010">
    <property type="protein sequence ID" value="RDW73591.1"/>
    <property type="molecule type" value="Genomic_DNA"/>
</dbReference>
<name>A0A3D8RIB8_9HELO</name>
<dbReference type="PANTHER" id="PTHR37534:SF39">
    <property type="entry name" value="TRANSCRIPTION FACTOR DOMAIN-CONTAINING PROTEIN"/>
    <property type="match status" value="1"/>
</dbReference>
<organism evidence="3 4">
    <name type="scientific">Coleophoma crateriformis</name>
    <dbReference type="NCBI Taxonomy" id="565419"/>
    <lineage>
        <taxon>Eukaryota</taxon>
        <taxon>Fungi</taxon>
        <taxon>Dikarya</taxon>
        <taxon>Ascomycota</taxon>
        <taxon>Pezizomycotina</taxon>
        <taxon>Leotiomycetes</taxon>
        <taxon>Helotiales</taxon>
        <taxon>Dermateaceae</taxon>
        <taxon>Coleophoma</taxon>
    </lineage>
</organism>
<dbReference type="GO" id="GO:0005634">
    <property type="term" value="C:nucleus"/>
    <property type="evidence" value="ECO:0007669"/>
    <property type="project" value="UniProtKB-SubCell"/>
</dbReference>
<reference evidence="3 4" key="1">
    <citation type="journal article" date="2018" name="IMA Fungus">
        <title>IMA Genome-F 9: Draft genome sequence of Annulohypoxylon stygium, Aspergillus mulundensis, Berkeleyomyces basicola (syn. Thielaviopsis basicola), Ceratocystis smalleyi, two Cercospora beticola strains, Coleophoma cylindrospora, Fusarium fracticaudum, Phialophora cf. hyalina, and Morchella septimelata.</title>
        <authorList>
            <person name="Wingfield B.D."/>
            <person name="Bills G.F."/>
            <person name="Dong Y."/>
            <person name="Huang W."/>
            <person name="Nel W.J."/>
            <person name="Swalarsk-Parry B.S."/>
            <person name="Vaghefi N."/>
            <person name="Wilken P.M."/>
            <person name="An Z."/>
            <person name="de Beer Z.W."/>
            <person name="De Vos L."/>
            <person name="Chen L."/>
            <person name="Duong T.A."/>
            <person name="Gao Y."/>
            <person name="Hammerbacher A."/>
            <person name="Kikkert J.R."/>
            <person name="Li Y."/>
            <person name="Li H."/>
            <person name="Li K."/>
            <person name="Li Q."/>
            <person name="Liu X."/>
            <person name="Ma X."/>
            <person name="Naidoo K."/>
            <person name="Pethybridge S.J."/>
            <person name="Sun J."/>
            <person name="Steenkamp E.T."/>
            <person name="van der Nest M.A."/>
            <person name="van Wyk S."/>
            <person name="Wingfield M.J."/>
            <person name="Xiong C."/>
            <person name="Yue Q."/>
            <person name="Zhang X."/>
        </authorList>
    </citation>
    <scope>NUCLEOTIDE SEQUENCE [LARGE SCALE GENOMIC DNA]</scope>
    <source>
        <strain evidence="3 4">BP5796</strain>
    </source>
</reference>
<comment type="subcellular location">
    <subcellularLocation>
        <location evidence="1">Nucleus</location>
    </subcellularLocation>
</comment>
<evidence type="ECO:0008006" key="5">
    <source>
        <dbReference type="Google" id="ProtNLM"/>
    </source>
</evidence>
<dbReference type="GO" id="GO:0000976">
    <property type="term" value="F:transcription cis-regulatory region binding"/>
    <property type="evidence" value="ECO:0007669"/>
    <property type="project" value="TreeGrafter"/>
</dbReference>
<evidence type="ECO:0000256" key="2">
    <source>
        <dbReference type="ARBA" id="ARBA00023242"/>
    </source>
</evidence>
<proteinExistence type="predicted"/>
<keyword evidence="4" id="KW-1185">Reference proteome</keyword>
<gene>
    <name evidence="3" type="ORF">BP5796_07033</name>
</gene>
<evidence type="ECO:0000256" key="1">
    <source>
        <dbReference type="ARBA" id="ARBA00004123"/>
    </source>
</evidence>
<dbReference type="GO" id="GO:0045944">
    <property type="term" value="P:positive regulation of transcription by RNA polymerase II"/>
    <property type="evidence" value="ECO:0007669"/>
    <property type="project" value="TreeGrafter"/>
</dbReference>
<dbReference type="Proteomes" id="UP000256328">
    <property type="component" value="Unassembled WGS sequence"/>
</dbReference>
<evidence type="ECO:0000313" key="4">
    <source>
        <dbReference type="Proteomes" id="UP000256328"/>
    </source>
</evidence>
<sequence length="438" mass="49757">MWIYTERYQQIYKFKKTQYIGTYVLPSTLSLSIYPRLEGSETELIPYFFSVVLPSLPAFGIDFENLRGVIIRLAMSDDSAPSQAVRNSLLALAALYMLGSMQKASRFIAAALNSLRASAQKGIGLQQGMQHIIAGMLLCSFEVSSHTLTEVIARSLIVKKIHTFSQSSSIWLVYLSGTKAVMNRFHQHGSYANGDQSLLFQWVFYYDTLARLGIKHWRGYRSLQTQLAKDLGFGKGDSMFTDDEITRFGRSSHRALEILSELCTGVLSPDDPRYRSTVYISWLDQIENQLASIRQELEHNVSLPDIGYQSESVAVKELFVLAALLYMERKAKQLVGTSSKTDKWIEDAFLILSKIDHCNKPFPLFIFGFDARTDLRRRVILEVIDRTIKKANARGLVSLRFLLLRLWIQDDLNAEGNLDLESNSCFFLSKCNFVPCLL</sequence>
<dbReference type="OrthoDB" id="5130013at2759"/>
<evidence type="ECO:0000313" key="3">
    <source>
        <dbReference type="EMBL" id="RDW73591.1"/>
    </source>
</evidence>
<protein>
    <recommendedName>
        <fullName evidence="5">Transcription factor domain-containing protein</fullName>
    </recommendedName>
</protein>
<dbReference type="AlphaFoldDB" id="A0A3D8RIB8"/>